<proteinExistence type="predicted"/>
<dbReference type="Proteomes" id="UP000199110">
    <property type="component" value="Unassembled WGS sequence"/>
</dbReference>
<keyword evidence="2" id="KW-1185">Reference proteome</keyword>
<dbReference type="RefSeq" id="WP_092779513.1">
    <property type="nucleotide sequence ID" value="NZ_FORA01000002.1"/>
</dbReference>
<dbReference type="STRING" id="390807.SAMN04488095_1847"/>
<protein>
    <submittedName>
        <fullName evidence="1">Uncharacterized protein</fullName>
    </submittedName>
</protein>
<evidence type="ECO:0000313" key="2">
    <source>
        <dbReference type="Proteomes" id="UP000199110"/>
    </source>
</evidence>
<gene>
    <name evidence="1" type="ORF">SAMN04488095_1847</name>
</gene>
<evidence type="ECO:0000313" key="1">
    <source>
        <dbReference type="EMBL" id="SFI96253.1"/>
    </source>
</evidence>
<name>A0A1I3MH24_9RHOB</name>
<accession>A0A1I3MH24</accession>
<dbReference type="OrthoDB" id="5195437at2"/>
<dbReference type="EMBL" id="FORA01000002">
    <property type="protein sequence ID" value="SFI96253.1"/>
    <property type="molecule type" value="Genomic_DNA"/>
</dbReference>
<sequence length="99" mass="10981">MKRLVLASLEDEGGDRCVDLLQLGADFGWVECRRDPEDGHGWRHLHPPRMGFADRAAAQADAAETVGWVQLPTLETQGRLTQSRVCRTLRRDGGAVRDG</sequence>
<reference evidence="1 2" key="1">
    <citation type="submission" date="2016-10" db="EMBL/GenBank/DDBJ databases">
        <authorList>
            <person name="de Groot N.N."/>
        </authorList>
    </citation>
    <scope>NUCLEOTIDE SEQUENCE [LARGE SCALE GENOMIC DNA]</scope>
    <source>
        <strain evidence="1 2">DSM 19073</strain>
    </source>
</reference>
<dbReference type="AlphaFoldDB" id="A0A1I3MH24"/>
<organism evidence="1 2">
    <name type="scientific">Jannaschia pohangensis</name>
    <dbReference type="NCBI Taxonomy" id="390807"/>
    <lineage>
        <taxon>Bacteria</taxon>
        <taxon>Pseudomonadati</taxon>
        <taxon>Pseudomonadota</taxon>
        <taxon>Alphaproteobacteria</taxon>
        <taxon>Rhodobacterales</taxon>
        <taxon>Roseobacteraceae</taxon>
        <taxon>Jannaschia</taxon>
    </lineage>
</organism>